<dbReference type="AlphaFoldDB" id="A0A4Y9T6G0"/>
<evidence type="ECO:0000313" key="5">
    <source>
        <dbReference type="Proteomes" id="UP000297258"/>
    </source>
</evidence>
<name>A0A4Y9T6G0_9BURK</name>
<dbReference type="InterPro" id="IPR011089">
    <property type="entry name" value="GmrSD_C"/>
</dbReference>
<dbReference type="EMBL" id="SPUM01000038">
    <property type="protein sequence ID" value="TFW33580.1"/>
    <property type="molecule type" value="Genomic_DNA"/>
</dbReference>
<feature type="domain" description="GmrSD restriction endonucleases C-terminal" evidence="2">
    <location>
        <begin position="415"/>
        <end position="555"/>
    </location>
</feature>
<comment type="caution">
    <text evidence="4">The sequence shown here is derived from an EMBL/GenBank/DDBJ whole genome shotgun (WGS) entry which is preliminary data.</text>
</comment>
<sequence length="707" mass="80685">MKATEANLLKFLRKSPQFVIPIYQRNYSWTAAQCRQLWADLMRAGRDEKVNAHFIGSIVYVERGLSAVTSQEALLVIDGQQRLTTSTLLIAALAKHFETQGLGELLETFSNKKLRNYYLVNPDEEGERYFKLILSETDKDTLLALLQGTPMPTEVSSRITENYALFQELIAANHAEVEAICQGLAKLVIVDVSLDRAQDNPQLIFESMNSTGLELSQADLIRNYILMGLEPKLQTELYKTYWRPMEKAFGQGAYVVHFDAFMRHYLTTKTGEIPNVREVYVAFKIFARSLKGDTRDLVADIHAYASYYCSMALGKETDAGLRQAFHDLRELKVDVAYPFLLEVYHDYKQGRLTSDEVLRIVRLVESYVFRRAICAIPTNSLNKTFAGLSRTLKKDRYFESVQAAFLMLPSYRRFPSNDEFQRDIKVRDLYNFRSRSYWLRRLENHGRKERVVVEDYTIEHILPQNESLSKEWQTELGAEWQRVQQDWLHTLGNLTLTGYNSEYSDHPFAYKRDQVTDKDGNPVGFAHSPLKLNLGLGKVSRWDEAAIKGRADRLAGDAAKVWDAPQLAEDVLNAYRPTAAKSGQQYSVADHTHLSTGPMRDLFEALRKSILALDPCISEEFLKLYVAYKAETNFVDVVPQAKRLLLVLNLGIDDIEDPKGLCRDISNIGRWGNGDVEVGLSSPDELPYVIGLIRQSFDRQMGGLQDD</sequence>
<organism evidence="4 5">
    <name type="scientific">Massilia horti</name>
    <dbReference type="NCBI Taxonomy" id="2562153"/>
    <lineage>
        <taxon>Bacteria</taxon>
        <taxon>Pseudomonadati</taxon>
        <taxon>Pseudomonadota</taxon>
        <taxon>Betaproteobacteria</taxon>
        <taxon>Burkholderiales</taxon>
        <taxon>Oxalobacteraceae</taxon>
        <taxon>Telluria group</taxon>
        <taxon>Massilia</taxon>
    </lineage>
</organism>
<evidence type="ECO:0000259" key="1">
    <source>
        <dbReference type="Pfam" id="PF03235"/>
    </source>
</evidence>
<gene>
    <name evidence="4" type="ORF">E4O92_06175</name>
</gene>
<dbReference type="InterPro" id="IPR043714">
    <property type="entry name" value="DUF5655"/>
</dbReference>
<evidence type="ECO:0000259" key="3">
    <source>
        <dbReference type="Pfam" id="PF18899"/>
    </source>
</evidence>
<reference evidence="4 5" key="1">
    <citation type="submission" date="2019-03" db="EMBL/GenBank/DDBJ databases">
        <title>Draft genome of Massilia hortus sp. nov., a novel bacterial species of the Oxalobacteraceae family.</title>
        <authorList>
            <person name="Peta V."/>
            <person name="Raths R."/>
            <person name="Bucking H."/>
        </authorList>
    </citation>
    <scope>NUCLEOTIDE SEQUENCE [LARGE SCALE GENOMIC DNA]</scope>
    <source>
        <strain evidence="4 5">ONC3</strain>
    </source>
</reference>
<keyword evidence="5" id="KW-1185">Reference proteome</keyword>
<dbReference type="RefSeq" id="WP_135188879.1">
    <property type="nucleotide sequence ID" value="NZ_SPUM01000038.1"/>
</dbReference>
<proteinExistence type="predicted"/>
<dbReference type="OrthoDB" id="3654724at2"/>
<dbReference type="PANTHER" id="PTHR35149">
    <property type="entry name" value="SLL5132 PROTEIN"/>
    <property type="match status" value="1"/>
</dbReference>
<evidence type="ECO:0000313" key="4">
    <source>
        <dbReference type="EMBL" id="TFW33580.1"/>
    </source>
</evidence>
<dbReference type="PANTHER" id="PTHR35149:SF2">
    <property type="entry name" value="DUF262 DOMAIN-CONTAINING PROTEIN"/>
    <property type="match status" value="1"/>
</dbReference>
<feature type="domain" description="DUF5655" evidence="3">
    <location>
        <begin position="598"/>
        <end position="698"/>
    </location>
</feature>
<dbReference type="InterPro" id="IPR004919">
    <property type="entry name" value="GmrSD_N"/>
</dbReference>
<evidence type="ECO:0000259" key="2">
    <source>
        <dbReference type="Pfam" id="PF07510"/>
    </source>
</evidence>
<dbReference type="Pfam" id="PF07510">
    <property type="entry name" value="GmrSD_C"/>
    <property type="match status" value="1"/>
</dbReference>
<accession>A0A4Y9T6G0</accession>
<protein>
    <submittedName>
        <fullName evidence="4">DUF262 domain-containing protein</fullName>
    </submittedName>
</protein>
<dbReference type="Pfam" id="PF18899">
    <property type="entry name" value="DUF5655"/>
    <property type="match status" value="1"/>
</dbReference>
<dbReference type="Proteomes" id="UP000297258">
    <property type="component" value="Unassembled WGS sequence"/>
</dbReference>
<dbReference type="Pfam" id="PF03235">
    <property type="entry name" value="GmrSD_N"/>
    <property type="match status" value="1"/>
</dbReference>
<feature type="domain" description="GmrSD restriction endonucleases N-terminal" evidence="1">
    <location>
        <begin position="10"/>
        <end position="225"/>
    </location>
</feature>